<dbReference type="GO" id="GO:0046872">
    <property type="term" value="F:metal ion binding"/>
    <property type="evidence" value="ECO:0007669"/>
    <property type="project" value="UniProtKB-KW"/>
</dbReference>
<feature type="domain" description="Cytochrome c" evidence="8">
    <location>
        <begin position="216"/>
        <end position="394"/>
    </location>
</feature>
<keyword evidence="5 9" id="KW-0560">Oxidoreductase</keyword>
<dbReference type="GO" id="GO:0020037">
    <property type="term" value="F:heme binding"/>
    <property type="evidence" value="ECO:0007669"/>
    <property type="project" value="InterPro"/>
</dbReference>
<dbReference type="KEGG" id="msw:MSSIT_1418"/>
<dbReference type="PROSITE" id="PS51007">
    <property type="entry name" value="CYTC"/>
    <property type="match status" value="2"/>
</dbReference>
<dbReference type="InterPro" id="IPR036909">
    <property type="entry name" value="Cyt_c-like_dom_sf"/>
</dbReference>
<dbReference type="Gene3D" id="1.10.760.10">
    <property type="entry name" value="Cytochrome c-like domain"/>
    <property type="match status" value="2"/>
</dbReference>
<sequence length="401" mass="44292">MTKIKLWTLLLVLILTILVESASAELNDEEQLGKEIFFDKISDPDSMACADCHAPQYGYTGPIAGINVKGSVYRGAVPQRFGNRKPPSAAYATLSPIFHYDEAEGLFVGGNFWDGRATGEILGNPAADQAMGPFLNPVEQNNPSKEAVLEQIATSKYAGLWESVWGEPISYATQEEIDMNYGRAALAIAAYENSSEVNQFSSKYDAYLEDEADLTDEELWGLELFNGEAMCSNCHPSAPGPNGESPLFTDFTYDNLGIPKNPDNPFYDMDTVYLDDGSPINPDGANWVDPGLGGFLATVPEWEELADENKGKHKVPTLRNVNQQPGNYFPKAYGHNGYFKSLEDIVHFYNTRDNESVEWPEPEVPENINTEEMGNLGLNDSEEKAIVAFLKTLSDGYYVPE</sequence>
<dbReference type="FunFam" id="1.10.760.10:FF:000041">
    <property type="entry name" value="Cytochrome c peroxidase"/>
    <property type="match status" value="1"/>
</dbReference>
<comment type="subcellular location">
    <subcellularLocation>
        <location evidence="1">Cell envelope</location>
    </subcellularLocation>
</comment>
<dbReference type="RefSeq" id="WP_231590469.1">
    <property type="nucleotide sequence ID" value="NZ_CP009506.1"/>
</dbReference>
<keyword evidence="2 7" id="KW-0349">Heme</keyword>
<evidence type="ECO:0000256" key="5">
    <source>
        <dbReference type="ARBA" id="ARBA00023002"/>
    </source>
</evidence>
<keyword evidence="9" id="KW-0575">Peroxidase</keyword>
<keyword evidence="3 7" id="KW-0479">Metal-binding</keyword>
<proteinExistence type="predicted"/>
<evidence type="ECO:0000313" key="9">
    <source>
        <dbReference type="EMBL" id="AKB28137.1"/>
    </source>
</evidence>
<keyword evidence="4" id="KW-0732">Signal</keyword>
<dbReference type="FunFam" id="1.10.760.10:FF:000046">
    <property type="entry name" value="Cytochrome c peroxidase"/>
    <property type="match status" value="1"/>
</dbReference>
<accession>A0A0E3P3W3</accession>
<keyword evidence="6 7" id="KW-0408">Iron</keyword>
<name>A0A0E3P3W3_9EURY</name>
<evidence type="ECO:0000259" key="8">
    <source>
        <dbReference type="PROSITE" id="PS51007"/>
    </source>
</evidence>
<dbReference type="InterPro" id="IPR004852">
    <property type="entry name" value="Di-haem_cyt_c_peroxidsae"/>
</dbReference>
<dbReference type="Pfam" id="PF03150">
    <property type="entry name" value="CCP_MauG"/>
    <property type="match status" value="1"/>
</dbReference>
<evidence type="ECO:0000256" key="7">
    <source>
        <dbReference type="PROSITE-ProRule" id="PRU00433"/>
    </source>
</evidence>
<dbReference type="Proteomes" id="UP000033111">
    <property type="component" value="Chromosome"/>
</dbReference>
<dbReference type="EMBL" id="CP009506">
    <property type="protein sequence ID" value="AKB28137.1"/>
    <property type="molecule type" value="Genomic_DNA"/>
</dbReference>
<gene>
    <name evidence="9" type="ORF">MSSIT_1418</name>
</gene>
<dbReference type="PANTHER" id="PTHR30600:SF10">
    <property type="entry name" value="BLL6722 PROTEIN"/>
    <property type="match status" value="1"/>
</dbReference>
<evidence type="ECO:0000256" key="4">
    <source>
        <dbReference type="ARBA" id="ARBA00022729"/>
    </source>
</evidence>
<dbReference type="PATRIC" id="fig|1434120.4.peg.1816"/>
<protein>
    <submittedName>
        <fullName evidence="9">Cytochrome c551 peroxidase</fullName>
        <ecNumber evidence="9">1.11.1.5</ecNumber>
    </submittedName>
</protein>
<dbReference type="GO" id="GO:0004130">
    <property type="term" value="F:cytochrome-c peroxidase activity"/>
    <property type="evidence" value="ECO:0007669"/>
    <property type="project" value="UniProtKB-EC"/>
</dbReference>
<evidence type="ECO:0000256" key="2">
    <source>
        <dbReference type="ARBA" id="ARBA00022617"/>
    </source>
</evidence>
<keyword evidence="10" id="KW-1185">Reference proteome</keyword>
<evidence type="ECO:0000256" key="3">
    <source>
        <dbReference type="ARBA" id="ARBA00022723"/>
    </source>
</evidence>
<evidence type="ECO:0000256" key="1">
    <source>
        <dbReference type="ARBA" id="ARBA00004196"/>
    </source>
</evidence>
<dbReference type="SUPFAM" id="SSF46626">
    <property type="entry name" value="Cytochrome c"/>
    <property type="match status" value="2"/>
</dbReference>
<feature type="domain" description="Cytochrome c" evidence="8">
    <location>
        <begin position="28"/>
        <end position="208"/>
    </location>
</feature>
<dbReference type="AlphaFoldDB" id="A0A0E3P3W3"/>
<dbReference type="PANTHER" id="PTHR30600">
    <property type="entry name" value="CYTOCHROME C PEROXIDASE-RELATED"/>
    <property type="match status" value="1"/>
</dbReference>
<evidence type="ECO:0000256" key="6">
    <source>
        <dbReference type="ARBA" id="ARBA00023004"/>
    </source>
</evidence>
<dbReference type="HOGENOM" id="CLU_034652_0_1_2"/>
<dbReference type="EC" id="1.11.1.5" evidence="9"/>
<dbReference type="InterPro" id="IPR051395">
    <property type="entry name" value="Cytochrome_c_Peroxidase/MauG"/>
</dbReference>
<dbReference type="GeneID" id="24860248"/>
<evidence type="ECO:0000313" key="10">
    <source>
        <dbReference type="Proteomes" id="UP000033111"/>
    </source>
</evidence>
<organism evidence="9 10">
    <name type="scientific">Methanosarcina siciliae T4/M</name>
    <dbReference type="NCBI Taxonomy" id="1434120"/>
    <lineage>
        <taxon>Archaea</taxon>
        <taxon>Methanobacteriati</taxon>
        <taxon>Methanobacteriota</taxon>
        <taxon>Stenosarchaea group</taxon>
        <taxon>Methanomicrobia</taxon>
        <taxon>Methanosarcinales</taxon>
        <taxon>Methanosarcinaceae</taxon>
        <taxon>Methanosarcina</taxon>
    </lineage>
</organism>
<reference evidence="9 10" key="1">
    <citation type="submission" date="2014-07" db="EMBL/GenBank/DDBJ databases">
        <title>Methanogenic archaea and the global carbon cycle.</title>
        <authorList>
            <person name="Henriksen J.R."/>
            <person name="Luke J."/>
            <person name="Reinhart S."/>
            <person name="Benedict M.N."/>
            <person name="Youngblut N.D."/>
            <person name="Metcalf M.E."/>
            <person name="Whitaker R.J."/>
            <person name="Metcalf W.W."/>
        </authorList>
    </citation>
    <scope>NUCLEOTIDE SEQUENCE [LARGE SCALE GENOMIC DNA]</scope>
    <source>
        <strain evidence="9 10">T4/M</strain>
    </source>
</reference>
<dbReference type="InterPro" id="IPR009056">
    <property type="entry name" value="Cyt_c-like_dom"/>
</dbReference>
<dbReference type="GO" id="GO:0009055">
    <property type="term" value="F:electron transfer activity"/>
    <property type="evidence" value="ECO:0007669"/>
    <property type="project" value="InterPro"/>
</dbReference>